<reference evidence="3" key="1">
    <citation type="submission" date="2016-03" db="EMBL/GenBank/DDBJ databases">
        <authorList>
            <person name="Devillers Hugo."/>
        </authorList>
    </citation>
    <scope>NUCLEOTIDE SEQUENCE [LARGE SCALE GENOMIC DNA]</scope>
</reference>
<dbReference type="Proteomes" id="UP000189911">
    <property type="component" value="Chromosome H"/>
</dbReference>
<sequence length="218" mass="23619">MVTNTVIITSAHGNAAGNEILEQVREFLETIVLTRFTVTAAHPMQLVALPALHRSVLVCPTHETAQNVVSLKRQWPKLDQVHFQFSMVDAASPVGPTQYLELPQHEATFLISPPTSPPPEFDYSRLEESPNKHKGLWPSCHVPSANDFPGVNPSESGHGLPEGHHVLLTTSNASITLDSVSHDGDSATSTTISNGPAAPEIARFRTAVPPRSIFDDVE</sequence>
<comment type="similarity">
    <text evidence="1">Belongs to the RCAN family.</text>
</comment>
<accession>A0A1G4KM48</accession>
<dbReference type="Pfam" id="PF04847">
    <property type="entry name" value="Calcipressin"/>
    <property type="match status" value="1"/>
</dbReference>
<dbReference type="EMBL" id="LT598447">
    <property type="protein sequence ID" value="SCV05551.1"/>
    <property type="molecule type" value="Genomic_DNA"/>
</dbReference>
<organism evidence="2 3">
    <name type="scientific">Lachancea nothofagi CBS 11611</name>
    <dbReference type="NCBI Taxonomy" id="1266666"/>
    <lineage>
        <taxon>Eukaryota</taxon>
        <taxon>Fungi</taxon>
        <taxon>Dikarya</taxon>
        <taxon>Ascomycota</taxon>
        <taxon>Saccharomycotina</taxon>
        <taxon>Saccharomycetes</taxon>
        <taxon>Saccharomycetales</taxon>
        <taxon>Saccharomycetaceae</taxon>
        <taxon>Lachancea</taxon>
    </lineage>
</organism>
<dbReference type="GO" id="GO:0008597">
    <property type="term" value="F:calcium-dependent protein serine/threonine phosphatase regulator activity"/>
    <property type="evidence" value="ECO:0007669"/>
    <property type="project" value="TreeGrafter"/>
</dbReference>
<dbReference type="InterPro" id="IPR006931">
    <property type="entry name" value="Calcipressin"/>
</dbReference>
<dbReference type="OrthoDB" id="17212at2759"/>
<dbReference type="AlphaFoldDB" id="A0A1G4KM48"/>
<keyword evidence="3" id="KW-1185">Reference proteome</keyword>
<evidence type="ECO:0000256" key="1">
    <source>
        <dbReference type="ARBA" id="ARBA00008209"/>
    </source>
</evidence>
<proteinExistence type="inferred from homology"/>
<evidence type="ECO:0000313" key="3">
    <source>
        <dbReference type="Proteomes" id="UP000189911"/>
    </source>
</evidence>
<name>A0A1G4KM48_9SACH</name>
<dbReference type="GO" id="GO:0005737">
    <property type="term" value="C:cytoplasm"/>
    <property type="evidence" value="ECO:0007669"/>
    <property type="project" value="TreeGrafter"/>
</dbReference>
<evidence type="ECO:0000313" key="2">
    <source>
        <dbReference type="EMBL" id="SCV05551.1"/>
    </source>
</evidence>
<dbReference type="GO" id="GO:0019722">
    <property type="term" value="P:calcium-mediated signaling"/>
    <property type="evidence" value="ECO:0007669"/>
    <property type="project" value="InterPro"/>
</dbReference>
<dbReference type="PANTHER" id="PTHR10300:SF14">
    <property type="entry name" value="PROTEIN SARAH"/>
    <property type="match status" value="1"/>
</dbReference>
<dbReference type="PANTHER" id="PTHR10300">
    <property type="entry name" value="CALCIPRESSIN"/>
    <property type="match status" value="1"/>
</dbReference>
<dbReference type="GO" id="GO:0005634">
    <property type="term" value="C:nucleus"/>
    <property type="evidence" value="ECO:0007669"/>
    <property type="project" value="TreeGrafter"/>
</dbReference>
<protein>
    <submittedName>
        <fullName evidence="2">LANO_0H09978g1_1</fullName>
    </submittedName>
</protein>
<gene>
    <name evidence="2" type="ORF">LANO_0H09978G</name>
</gene>